<dbReference type="Proteomes" id="UP000325313">
    <property type="component" value="Unassembled WGS sequence"/>
</dbReference>
<gene>
    <name evidence="2" type="ORF">PGTUg99_017939</name>
</gene>
<organism evidence="2 3">
    <name type="scientific">Puccinia graminis f. sp. tritici</name>
    <dbReference type="NCBI Taxonomy" id="56615"/>
    <lineage>
        <taxon>Eukaryota</taxon>
        <taxon>Fungi</taxon>
        <taxon>Dikarya</taxon>
        <taxon>Basidiomycota</taxon>
        <taxon>Pucciniomycotina</taxon>
        <taxon>Pucciniomycetes</taxon>
        <taxon>Pucciniales</taxon>
        <taxon>Pucciniaceae</taxon>
        <taxon>Puccinia</taxon>
    </lineage>
</organism>
<reference evidence="2 3" key="1">
    <citation type="submission" date="2019-05" db="EMBL/GenBank/DDBJ databases">
        <title>Emergence of the Ug99 lineage of the wheat stem rust pathogen through somatic hybridization.</title>
        <authorList>
            <person name="Li F."/>
            <person name="Upadhyaya N.M."/>
            <person name="Sperschneider J."/>
            <person name="Matny O."/>
            <person name="Nguyen-Phuc H."/>
            <person name="Mago R."/>
            <person name="Raley C."/>
            <person name="Miller M.E."/>
            <person name="Silverstein K.A.T."/>
            <person name="Henningsen E."/>
            <person name="Hirsch C.D."/>
            <person name="Visser B."/>
            <person name="Pretorius Z.A."/>
            <person name="Steffenson B.J."/>
            <person name="Schwessinger B."/>
            <person name="Dodds P.N."/>
            <person name="Figueroa M."/>
        </authorList>
    </citation>
    <scope>NUCLEOTIDE SEQUENCE [LARGE SCALE GENOMIC DNA]</scope>
    <source>
        <strain evidence="2 3">Ug99</strain>
    </source>
</reference>
<comment type="caution">
    <text evidence="2">The sequence shown here is derived from an EMBL/GenBank/DDBJ whole genome shotgun (WGS) entry which is preliminary data.</text>
</comment>
<dbReference type="EMBL" id="VDEP01000212">
    <property type="protein sequence ID" value="KAA1123071.1"/>
    <property type="molecule type" value="Genomic_DNA"/>
</dbReference>
<feature type="region of interest" description="Disordered" evidence="1">
    <location>
        <begin position="1"/>
        <end position="31"/>
    </location>
</feature>
<evidence type="ECO:0000256" key="1">
    <source>
        <dbReference type="SAM" id="MobiDB-lite"/>
    </source>
</evidence>
<accession>A0A5B0RB69</accession>
<evidence type="ECO:0000313" key="2">
    <source>
        <dbReference type="EMBL" id="KAA1123071.1"/>
    </source>
</evidence>
<proteinExistence type="predicted"/>
<evidence type="ECO:0000313" key="3">
    <source>
        <dbReference type="Proteomes" id="UP000325313"/>
    </source>
</evidence>
<feature type="region of interest" description="Disordered" evidence="1">
    <location>
        <begin position="44"/>
        <end position="69"/>
    </location>
</feature>
<feature type="compositionally biased region" description="Polar residues" evidence="1">
    <location>
        <begin position="1"/>
        <end position="19"/>
    </location>
</feature>
<sequence>MGPMETTTQALNLEQTSVQGLKPEGHHPRFESWPMALKIPGLGVGRSPELRQTDPSSGLDTGCGAGLEPQHQDLRNEQTYNPCRTQAWVLQGSLRPLAKIQTLYDGLQASNLERMSVQGSKPG</sequence>
<protein>
    <submittedName>
        <fullName evidence="2">Uncharacterized protein</fullName>
    </submittedName>
</protein>
<name>A0A5B0RB69_PUCGR</name>
<dbReference type="AlphaFoldDB" id="A0A5B0RB69"/>